<dbReference type="InterPro" id="IPR036890">
    <property type="entry name" value="HATPase_C_sf"/>
</dbReference>
<comment type="subcellular location">
    <subcellularLocation>
        <location evidence="2">Membrane</location>
    </subcellularLocation>
</comment>
<dbReference type="SUPFAM" id="SSF47384">
    <property type="entry name" value="Homodimeric domain of signal transducing histidine kinase"/>
    <property type="match status" value="1"/>
</dbReference>
<evidence type="ECO:0000256" key="9">
    <source>
        <dbReference type="ARBA" id="ARBA00023012"/>
    </source>
</evidence>
<feature type="transmembrane region" description="Helical" evidence="11">
    <location>
        <begin position="181"/>
        <end position="199"/>
    </location>
</feature>
<dbReference type="GO" id="GO:0000155">
    <property type="term" value="F:phosphorelay sensor kinase activity"/>
    <property type="evidence" value="ECO:0007669"/>
    <property type="project" value="InterPro"/>
</dbReference>
<dbReference type="InterPro" id="IPR005467">
    <property type="entry name" value="His_kinase_dom"/>
</dbReference>
<evidence type="ECO:0000256" key="3">
    <source>
        <dbReference type="ARBA" id="ARBA00012438"/>
    </source>
</evidence>
<keyword evidence="15" id="KW-1185">Reference proteome</keyword>
<dbReference type="PANTHER" id="PTHR45436">
    <property type="entry name" value="SENSOR HISTIDINE KINASE YKOH"/>
    <property type="match status" value="1"/>
</dbReference>
<dbReference type="SUPFAM" id="SSF55874">
    <property type="entry name" value="ATPase domain of HSP90 chaperone/DNA topoisomerase II/histidine kinase"/>
    <property type="match status" value="1"/>
</dbReference>
<dbReference type="GO" id="GO:0005886">
    <property type="term" value="C:plasma membrane"/>
    <property type="evidence" value="ECO:0007669"/>
    <property type="project" value="TreeGrafter"/>
</dbReference>
<dbReference type="STRING" id="32040.SAMN04489710_103252"/>
<keyword evidence="5" id="KW-0808">Transferase</keyword>
<dbReference type="InterPro" id="IPR003660">
    <property type="entry name" value="HAMP_dom"/>
</dbReference>
<dbReference type="SMART" id="SM00387">
    <property type="entry name" value="HATPase_c"/>
    <property type="match status" value="1"/>
</dbReference>
<dbReference type="PROSITE" id="PS50885">
    <property type="entry name" value="HAMP"/>
    <property type="match status" value="1"/>
</dbReference>
<evidence type="ECO:0000256" key="1">
    <source>
        <dbReference type="ARBA" id="ARBA00000085"/>
    </source>
</evidence>
<dbReference type="Proteomes" id="UP000199517">
    <property type="component" value="Unassembled WGS sequence"/>
</dbReference>
<dbReference type="InterPro" id="IPR050428">
    <property type="entry name" value="TCS_sensor_his_kinase"/>
</dbReference>
<dbReference type="Gene3D" id="1.10.287.130">
    <property type="match status" value="1"/>
</dbReference>
<keyword evidence="6 11" id="KW-0812">Transmembrane</keyword>
<keyword evidence="8 11" id="KW-1133">Transmembrane helix</keyword>
<dbReference type="OrthoDB" id="8554694at2"/>
<evidence type="ECO:0000259" key="12">
    <source>
        <dbReference type="PROSITE" id="PS50109"/>
    </source>
</evidence>
<dbReference type="EC" id="2.7.13.3" evidence="3"/>
<comment type="catalytic activity">
    <reaction evidence="1">
        <text>ATP + protein L-histidine = ADP + protein N-phospho-L-histidine.</text>
        <dbReference type="EC" id="2.7.13.3"/>
    </reaction>
</comment>
<dbReference type="AlphaFoldDB" id="A0A1I1TF76"/>
<evidence type="ECO:0000256" key="10">
    <source>
        <dbReference type="ARBA" id="ARBA00023136"/>
    </source>
</evidence>
<evidence type="ECO:0000256" key="11">
    <source>
        <dbReference type="SAM" id="Phobius"/>
    </source>
</evidence>
<dbReference type="Pfam" id="PF00512">
    <property type="entry name" value="HisKA"/>
    <property type="match status" value="1"/>
</dbReference>
<gene>
    <name evidence="14" type="ORF">SAMN04489710_103252</name>
</gene>
<keyword evidence="7 14" id="KW-0418">Kinase</keyword>
<dbReference type="PRINTS" id="PR00344">
    <property type="entry name" value="BCTRLSENSOR"/>
</dbReference>
<evidence type="ECO:0000256" key="8">
    <source>
        <dbReference type="ARBA" id="ARBA00022989"/>
    </source>
</evidence>
<dbReference type="RefSeq" id="WP_092950344.1">
    <property type="nucleotide sequence ID" value="NZ_FOMQ01000003.1"/>
</dbReference>
<dbReference type="InterPro" id="IPR013727">
    <property type="entry name" value="2CSK_N"/>
</dbReference>
<evidence type="ECO:0000313" key="15">
    <source>
        <dbReference type="Proteomes" id="UP000199517"/>
    </source>
</evidence>
<evidence type="ECO:0000256" key="4">
    <source>
        <dbReference type="ARBA" id="ARBA00022553"/>
    </source>
</evidence>
<evidence type="ECO:0000256" key="5">
    <source>
        <dbReference type="ARBA" id="ARBA00022679"/>
    </source>
</evidence>
<dbReference type="CDD" id="cd00075">
    <property type="entry name" value="HATPase"/>
    <property type="match status" value="1"/>
</dbReference>
<dbReference type="Pfam" id="PF08521">
    <property type="entry name" value="2CSK_N"/>
    <property type="match status" value="1"/>
</dbReference>
<keyword evidence="10 11" id="KW-0472">Membrane</keyword>
<keyword evidence="9" id="KW-0902">Two-component regulatory system</keyword>
<dbReference type="InterPro" id="IPR004358">
    <property type="entry name" value="Sig_transdc_His_kin-like_C"/>
</dbReference>
<dbReference type="InterPro" id="IPR003594">
    <property type="entry name" value="HATPase_dom"/>
</dbReference>
<name>A0A1I1TF76_9BURK</name>
<proteinExistence type="predicted"/>
<keyword evidence="4" id="KW-0597">Phosphoprotein</keyword>
<evidence type="ECO:0000256" key="2">
    <source>
        <dbReference type="ARBA" id="ARBA00004370"/>
    </source>
</evidence>
<dbReference type="Pfam" id="PF02518">
    <property type="entry name" value="HATPase_c"/>
    <property type="match status" value="1"/>
</dbReference>
<dbReference type="PANTHER" id="PTHR45436:SF1">
    <property type="entry name" value="SENSOR PROTEIN QSEC"/>
    <property type="match status" value="1"/>
</dbReference>
<dbReference type="PROSITE" id="PS50109">
    <property type="entry name" value="HIS_KIN"/>
    <property type="match status" value="1"/>
</dbReference>
<evidence type="ECO:0000259" key="13">
    <source>
        <dbReference type="PROSITE" id="PS50885"/>
    </source>
</evidence>
<evidence type="ECO:0000313" key="14">
    <source>
        <dbReference type="EMBL" id="SFD55778.1"/>
    </source>
</evidence>
<dbReference type="InterPro" id="IPR036097">
    <property type="entry name" value="HisK_dim/P_sf"/>
</dbReference>
<evidence type="ECO:0000256" key="7">
    <source>
        <dbReference type="ARBA" id="ARBA00022777"/>
    </source>
</evidence>
<protein>
    <recommendedName>
        <fullName evidence="3">histidine kinase</fullName>
        <ecNumber evidence="3">2.7.13.3</ecNumber>
    </recommendedName>
</protein>
<dbReference type="InterPro" id="IPR003661">
    <property type="entry name" value="HisK_dim/P_dom"/>
</dbReference>
<evidence type="ECO:0000256" key="6">
    <source>
        <dbReference type="ARBA" id="ARBA00022692"/>
    </source>
</evidence>
<feature type="domain" description="Histidine kinase" evidence="12">
    <location>
        <begin position="260"/>
        <end position="471"/>
    </location>
</feature>
<feature type="domain" description="HAMP" evidence="13">
    <location>
        <begin position="200"/>
        <end position="252"/>
    </location>
</feature>
<dbReference type="Gene3D" id="3.30.565.10">
    <property type="entry name" value="Histidine kinase-like ATPase, C-terminal domain"/>
    <property type="match status" value="1"/>
</dbReference>
<dbReference type="EMBL" id="FOMQ01000003">
    <property type="protein sequence ID" value="SFD55778.1"/>
    <property type="molecule type" value="Genomic_DNA"/>
</dbReference>
<organism evidence="14 15">
    <name type="scientific">Paracidovorax konjaci</name>
    <dbReference type="NCBI Taxonomy" id="32040"/>
    <lineage>
        <taxon>Bacteria</taxon>
        <taxon>Pseudomonadati</taxon>
        <taxon>Pseudomonadota</taxon>
        <taxon>Betaproteobacteria</taxon>
        <taxon>Burkholderiales</taxon>
        <taxon>Comamonadaceae</taxon>
        <taxon>Paracidovorax</taxon>
    </lineage>
</organism>
<dbReference type="CDD" id="cd00082">
    <property type="entry name" value="HisKA"/>
    <property type="match status" value="1"/>
</dbReference>
<sequence length="489" mass="53033">MKRSGPGGARSLRRQLLAGILVPVALFIAYNTASLYSETLSALHTAYDRTLLASAKTISEQIDVTGYDDAAQLRATVPYSALEAFEADNQSRMFYRVSNMHGEMVSGFAELPIWRGRIPARPPYAALVDFYDDEFRGRPVRVAVLLQPVASASGRGMAVIQVAETLELRRTLALQILRTTLARQALLALVVALIVVVVVQRAMRPVRQLSDQLQTRPGDDLRPIAAPGSPRELLPLVDATNHVMGRLAHLLAHQKRFVRDASHQLRTPLAVLKTQVQSALRGDAPPQQALLEIQVTVERATQLANQMLALAKVEQLRQQSAAPETRFDEILRSVALEISPLIAQKDLDFGIHTDAAPIPAHEWMLRELTRNLLHNAIRHSPGSGVLSVDLRSDGRHAALTVSDQGPGIDAELAQRLFQPFSAGDVRTGSGLGLAICQEIVQALGGHIELVNREDNGHIAGLDAIVRLPLRAPSATADTPAAPARGQSGP</sequence>
<dbReference type="SMART" id="SM00388">
    <property type="entry name" value="HisKA"/>
    <property type="match status" value="1"/>
</dbReference>
<accession>A0A1I1TF76</accession>
<reference evidence="15" key="1">
    <citation type="submission" date="2016-10" db="EMBL/GenBank/DDBJ databases">
        <authorList>
            <person name="Varghese N."/>
            <person name="Submissions S."/>
        </authorList>
    </citation>
    <scope>NUCLEOTIDE SEQUENCE [LARGE SCALE GENOMIC DNA]</scope>
    <source>
        <strain evidence="15">DSM 7481</strain>
    </source>
</reference>